<evidence type="ECO:0000313" key="2">
    <source>
        <dbReference type="EMBL" id="QLF71655.1"/>
    </source>
</evidence>
<keyword evidence="3" id="KW-1185">Reference proteome</keyword>
<dbReference type="Gene3D" id="3.10.620.30">
    <property type="match status" value="1"/>
</dbReference>
<evidence type="ECO:0000313" key="3">
    <source>
        <dbReference type="Proteomes" id="UP000308530"/>
    </source>
</evidence>
<name>A0ABX6QTY5_9HYPH</name>
<gene>
    <name evidence="2" type="ORF">FE840_018580</name>
</gene>
<protein>
    <submittedName>
        <fullName evidence="2">Transglutaminase-like cysteine peptidase</fullName>
    </submittedName>
</protein>
<dbReference type="Proteomes" id="UP000308530">
    <property type="component" value="Plasmid pPRADMK78_01"/>
</dbReference>
<dbReference type="RefSeq" id="WP_138289344.1">
    <property type="nucleotide sequence ID" value="NZ_CP058351.1"/>
</dbReference>
<feature type="signal peptide" evidence="1">
    <location>
        <begin position="1"/>
        <end position="26"/>
    </location>
</feature>
<dbReference type="InterPro" id="IPR038765">
    <property type="entry name" value="Papain-like_cys_pep_sf"/>
</dbReference>
<keyword evidence="1" id="KW-0732">Signal</keyword>
<sequence length="321" mass="34301">MANKNKKTLAMSAILAASFWAPQAAASPALSYTTYSPPGVTLGWIISSARPSLQTTVSNLIRNGLVAGQQLAKISRQKVGIENLPAPPVLGTDNTLTGTVSAKGKVSETHPASSDVFGSVAIPFKRLGALKKAAPTFAEIQSGRALDCRGSKCPIDLGSVRLASADGMGASIRDRMNRVNLAVNRAIRYQTDSETYGKADRWASPSETLKRSAGDCEDYALLKMAALAAQGVPLKDMSLVVLYDQKRSFYHAVLSVEVQGRHYILDNLRDQILLDTQLPDYMPLFSISAGKGYIHGSRIKNKSIAANVKLDNVAPGEGARL</sequence>
<dbReference type="Pfam" id="PF06035">
    <property type="entry name" value="Peptidase_C93"/>
    <property type="match status" value="1"/>
</dbReference>
<dbReference type="InterPro" id="IPR010319">
    <property type="entry name" value="Transglutaminase-like_Cys_pept"/>
</dbReference>
<organism evidence="2 3">
    <name type="scientific">Peteryoungia desertarenae</name>
    <dbReference type="NCBI Taxonomy" id="1813451"/>
    <lineage>
        <taxon>Bacteria</taxon>
        <taxon>Pseudomonadati</taxon>
        <taxon>Pseudomonadota</taxon>
        <taxon>Alphaproteobacteria</taxon>
        <taxon>Hyphomicrobiales</taxon>
        <taxon>Rhizobiaceae</taxon>
        <taxon>Peteryoungia</taxon>
    </lineage>
</organism>
<geneLocation type="plasmid" evidence="2 3">
    <name>pPRADMK78_01</name>
</geneLocation>
<reference evidence="2 3" key="1">
    <citation type="submission" date="2020-06" db="EMBL/GenBank/DDBJ databases">
        <title>Genome sequence of Rhizobium sp strain ADMK78.</title>
        <authorList>
            <person name="Rahi P."/>
        </authorList>
    </citation>
    <scope>NUCLEOTIDE SEQUENCE [LARGE SCALE GENOMIC DNA]</scope>
    <source>
        <strain evidence="2 3">ADMK78</strain>
        <plasmid evidence="2 3">pPRADMK78_01</plasmid>
    </source>
</reference>
<keyword evidence="2" id="KW-0614">Plasmid</keyword>
<dbReference type="EMBL" id="CP058351">
    <property type="protein sequence ID" value="QLF71655.1"/>
    <property type="molecule type" value="Genomic_DNA"/>
</dbReference>
<dbReference type="SUPFAM" id="SSF54001">
    <property type="entry name" value="Cysteine proteinases"/>
    <property type="match status" value="1"/>
</dbReference>
<dbReference type="PANTHER" id="PTHR39327">
    <property type="match status" value="1"/>
</dbReference>
<proteinExistence type="predicted"/>
<accession>A0ABX6QTY5</accession>
<dbReference type="PANTHER" id="PTHR39327:SF1">
    <property type="entry name" value="BLR5470 PROTEIN"/>
    <property type="match status" value="1"/>
</dbReference>
<evidence type="ECO:0000256" key="1">
    <source>
        <dbReference type="SAM" id="SignalP"/>
    </source>
</evidence>
<feature type="chain" id="PRO_5046483996" evidence="1">
    <location>
        <begin position="27"/>
        <end position="321"/>
    </location>
</feature>